<feature type="region of interest" description="Disordered" evidence="1">
    <location>
        <begin position="165"/>
        <end position="200"/>
    </location>
</feature>
<evidence type="ECO:0000256" key="1">
    <source>
        <dbReference type="SAM" id="MobiDB-lite"/>
    </source>
</evidence>
<sequence length="384" mass="38113">MLRWCMWASLCAESGVFGVELHDVLRVHATGFQLLHHGLKERGAGHILDQLLRGEAGGVVEGFLADVLSVAGGGPGLLLLKGGVLNVVDQHGLDTGRFLHQHLDRVEQVGGFHVLDLQGQAKGSNPELSIKAGFHRYVLLLSLSHGLASDGVDAVVAVPGRSVGGSRGGTVTGSRRSYTISAGGGPVGRSGRGGGSAANPGKVGGGGGLAAQGLPVTGLEDVAQAAANALVAAVGIAEKADGHTAIHAAVNVRGGQLTVDVVDAHHLGLVLGGGGQDPVALALIAKGDAGGPDTITVMDGHLEHGGPGPVPHLGQGILGGGVDGGVNVRLGGPVRLGDEQGDGILGLTVLLGGSGSGQAAIGEAHLAGQHFHGVILIHSLCSPF</sequence>
<name>A0A8S5R5U9_9CAUD</name>
<proteinExistence type="predicted"/>
<reference evidence="2" key="1">
    <citation type="journal article" date="2021" name="Proc. Natl. Acad. Sci. U.S.A.">
        <title>A Catalog of Tens of Thousands of Viruses from Human Metagenomes Reveals Hidden Associations with Chronic Diseases.</title>
        <authorList>
            <person name="Tisza M.J."/>
            <person name="Buck C.B."/>
        </authorList>
    </citation>
    <scope>NUCLEOTIDE SEQUENCE</scope>
    <source>
        <strain evidence="2">CtQ6D10</strain>
    </source>
</reference>
<evidence type="ECO:0000313" key="2">
    <source>
        <dbReference type="EMBL" id="DAE26372.1"/>
    </source>
</evidence>
<accession>A0A8S5R5U9</accession>
<feature type="compositionally biased region" description="Gly residues" evidence="1">
    <location>
        <begin position="182"/>
        <end position="200"/>
    </location>
</feature>
<organism evidence="2">
    <name type="scientific">Myoviridae sp. ctQ6D10</name>
    <dbReference type="NCBI Taxonomy" id="2827288"/>
    <lineage>
        <taxon>Viruses</taxon>
        <taxon>Duplodnaviria</taxon>
        <taxon>Heunggongvirae</taxon>
        <taxon>Uroviricota</taxon>
        <taxon>Caudoviricetes</taxon>
    </lineage>
</organism>
<protein>
    <submittedName>
        <fullName evidence="2">Uncharacterized protein</fullName>
    </submittedName>
</protein>
<dbReference type="EMBL" id="BK015816">
    <property type="protein sequence ID" value="DAE26372.1"/>
    <property type="molecule type" value="Genomic_DNA"/>
</dbReference>